<accession>A0A177DI32</accession>
<dbReference type="Gene3D" id="4.10.240.10">
    <property type="entry name" value="Zn(2)-C6 fungal-type DNA-binding domain"/>
    <property type="match status" value="1"/>
</dbReference>
<evidence type="ECO:0000256" key="2">
    <source>
        <dbReference type="SAM" id="MobiDB-lite"/>
    </source>
</evidence>
<dbReference type="RefSeq" id="XP_018384322.1">
    <property type="nucleotide sequence ID" value="XM_018530462.1"/>
</dbReference>
<dbReference type="GeneID" id="29116056"/>
<dbReference type="PANTHER" id="PTHR47431">
    <property type="entry name" value="ZN(II)2CYS6 TRANSCRIPTION FACTOR (EUROFUNG)-RELATED"/>
    <property type="match status" value="1"/>
</dbReference>
<evidence type="ECO:0000259" key="3">
    <source>
        <dbReference type="PROSITE" id="PS50048"/>
    </source>
</evidence>
<dbReference type="CDD" id="cd00067">
    <property type="entry name" value="GAL4"/>
    <property type="match status" value="1"/>
</dbReference>
<evidence type="ECO:0000256" key="1">
    <source>
        <dbReference type="ARBA" id="ARBA00023242"/>
    </source>
</evidence>
<evidence type="ECO:0000313" key="4">
    <source>
        <dbReference type="EMBL" id="OAG18901.1"/>
    </source>
</evidence>
<dbReference type="SUPFAM" id="SSF57701">
    <property type="entry name" value="Zn2/Cys6 DNA-binding domain"/>
    <property type="match status" value="1"/>
</dbReference>
<dbReference type="PANTHER" id="PTHR47431:SF5">
    <property type="entry name" value="ZN(II)2CYS6 TRANSCRIPTION FACTOR (EUROFUNG)"/>
    <property type="match status" value="1"/>
</dbReference>
<dbReference type="KEGG" id="aalt:CC77DRAFT_174766"/>
<feature type="compositionally biased region" description="Basic residues" evidence="2">
    <location>
        <begin position="487"/>
        <end position="499"/>
    </location>
</feature>
<dbReference type="GO" id="GO:0000981">
    <property type="term" value="F:DNA-binding transcription factor activity, RNA polymerase II-specific"/>
    <property type="evidence" value="ECO:0007669"/>
    <property type="project" value="InterPro"/>
</dbReference>
<dbReference type="OMA" id="KMCNRAG"/>
<name>A0A177DI32_ALTAL</name>
<dbReference type="GO" id="GO:0008270">
    <property type="term" value="F:zinc ion binding"/>
    <property type="evidence" value="ECO:0007669"/>
    <property type="project" value="InterPro"/>
</dbReference>
<dbReference type="Proteomes" id="UP000077248">
    <property type="component" value="Unassembled WGS sequence"/>
</dbReference>
<feature type="region of interest" description="Disordered" evidence="2">
    <location>
        <begin position="481"/>
        <end position="521"/>
    </location>
</feature>
<keyword evidence="1" id="KW-0539">Nucleus</keyword>
<sequence length="680" mass="75200">MSHARRKPIPVKLACSSCRASRLKCSGTNPCSRCLRKNATCVYLPNRRGRKTTSRAVNLPEPRDSSMNALGSWGASDPSMFDCQMSDNMGPEYPRETYYGGLLPPLFSGDLGSFQFEGMFGGSTDAELDSFFAEMFRIPSFPRVGSFDPTDLVLGESQPVYQQPYHSDAQILGAYYKHIHPVFPILPPPIEEPRIDSSEEDVSSSGSFLSQTSSPLILALSSVLYQSDALKPPSVVNDGNFVQNLYQRAADLVEPFSLSSPLSQDTVLPSVFHPHVPQRLELPLACCVLSLYQYLRWGNIEEMTRLAQKAHSIIKAMSVNWEHVGAFVEAQRRAWWMSVMCVYNANIVSCTSPVNKIDIRTVNIPHPTTLGKSEMWAQYVSAEETLVASTLLLVALVKGSDSKTEVPAFNQNIRLLDKVITRQLAAISDTPSLIHDVSYRTEERLAISLRAIAKIRLHSARIKLHRYRAFMHHPTILQKFSPTTTTRGHHHRVTNTKHHSNGDIQHDHRSTFSSSSSSGITRSLNPHHETLPTTQIFPFSTHHALITCLDSATTITASLSHLVSLGTCAAPQICSAALGSYTLMMIFHFEHQLPQSQSQSQLHPSSQLGPRPQPRSQPRLATRMMSPSGVMQGSIQAQCEESAGTAVKVLESFAGCFEFIGGLRDQIKKAAHATFCSRPS</sequence>
<dbReference type="InterPro" id="IPR036864">
    <property type="entry name" value="Zn2-C6_fun-type_DNA-bd_sf"/>
</dbReference>
<dbReference type="EMBL" id="KV441482">
    <property type="protein sequence ID" value="OAG18901.1"/>
    <property type="molecule type" value="Genomic_DNA"/>
</dbReference>
<feature type="compositionally biased region" description="Basic and acidic residues" evidence="2">
    <location>
        <begin position="500"/>
        <end position="510"/>
    </location>
</feature>
<evidence type="ECO:0000313" key="5">
    <source>
        <dbReference type="Proteomes" id="UP000077248"/>
    </source>
</evidence>
<proteinExistence type="predicted"/>
<gene>
    <name evidence="4" type="ORF">CC77DRAFT_174766</name>
</gene>
<organism evidence="4 5">
    <name type="scientific">Alternaria alternata</name>
    <name type="common">Alternaria rot fungus</name>
    <name type="synonym">Torula alternata</name>
    <dbReference type="NCBI Taxonomy" id="5599"/>
    <lineage>
        <taxon>Eukaryota</taxon>
        <taxon>Fungi</taxon>
        <taxon>Dikarya</taxon>
        <taxon>Ascomycota</taxon>
        <taxon>Pezizomycotina</taxon>
        <taxon>Dothideomycetes</taxon>
        <taxon>Pleosporomycetidae</taxon>
        <taxon>Pleosporales</taxon>
        <taxon>Pleosporineae</taxon>
        <taxon>Pleosporaceae</taxon>
        <taxon>Alternaria</taxon>
        <taxon>Alternaria sect. Alternaria</taxon>
        <taxon>Alternaria alternata complex</taxon>
    </lineage>
</organism>
<dbReference type="Pfam" id="PF00172">
    <property type="entry name" value="Zn_clus"/>
    <property type="match status" value="1"/>
</dbReference>
<protein>
    <recommendedName>
        <fullName evidence="3">Zn(2)-C6 fungal-type domain-containing protein</fullName>
    </recommendedName>
</protein>
<feature type="compositionally biased region" description="Low complexity" evidence="2">
    <location>
        <begin position="596"/>
        <end position="608"/>
    </location>
</feature>
<dbReference type="VEuPathDB" id="FungiDB:CC77DRAFT_174766"/>
<dbReference type="InterPro" id="IPR001138">
    <property type="entry name" value="Zn2Cys6_DnaBD"/>
</dbReference>
<dbReference type="AlphaFoldDB" id="A0A177DI32"/>
<feature type="domain" description="Zn(2)-C6 fungal-type" evidence="3">
    <location>
        <begin position="14"/>
        <end position="43"/>
    </location>
</feature>
<dbReference type="PROSITE" id="PS00463">
    <property type="entry name" value="ZN2_CY6_FUNGAL_1"/>
    <property type="match status" value="1"/>
</dbReference>
<dbReference type="STRING" id="5599.A0A177DI32"/>
<feature type="region of interest" description="Disordered" evidence="2">
    <location>
        <begin position="596"/>
        <end position="619"/>
    </location>
</feature>
<dbReference type="SMART" id="SM00066">
    <property type="entry name" value="GAL4"/>
    <property type="match status" value="1"/>
</dbReference>
<keyword evidence="5" id="KW-1185">Reference proteome</keyword>
<dbReference type="PROSITE" id="PS50048">
    <property type="entry name" value="ZN2_CY6_FUNGAL_2"/>
    <property type="match status" value="1"/>
</dbReference>
<reference evidence="4 5" key="1">
    <citation type="submission" date="2016-05" db="EMBL/GenBank/DDBJ databases">
        <title>Comparative analysis of secretome profiles of manganese(II)-oxidizing ascomycete fungi.</title>
        <authorList>
            <consortium name="DOE Joint Genome Institute"/>
            <person name="Zeiner C.A."/>
            <person name="Purvine S.O."/>
            <person name="Zink E.M."/>
            <person name="Wu S."/>
            <person name="Pasa-Tolic L."/>
            <person name="Chaput D.L."/>
            <person name="Haridas S."/>
            <person name="Grigoriev I.V."/>
            <person name="Santelli C.M."/>
            <person name="Hansel C.M."/>
        </authorList>
    </citation>
    <scope>NUCLEOTIDE SEQUENCE [LARGE SCALE GENOMIC DNA]</scope>
    <source>
        <strain evidence="4 5">SRC1lrK2f</strain>
    </source>
</reference>